<dbReference type="InterPro" id="IPR000390">
    <property type="entry name" value="Small_drug/metabolite_transptr"/>
</dbReference>
<evidence type="ECO:0000256" key="3">
    <source>
        <dbReference type="ARBA" id="ARBA00022475"/>
    </source>
</evidence>
<dbReference type="InterPro" id="IPR045324">
    <property type="entry name" value="Small_multidrug_res"/>
</dbReference>
<keyword evidence="2" id="KW-0813">Transport</keyword>
<dbReference type="GO" id="GO:0005886">
    <property type="term" value="C:plasma membrane"/>
    <property type="evidence" value="ECO:0007669"/>
    <property type="project" value="UniProtKB-SubCell"/>
</dbReference>
<keyword evidence="5 8" id="KW-1133">Transmembrane helix</keyword>
<evidence type="ECO:0000256" key="8">
    <source>
        <dbReference type="SAM" id="Phobius"/>
    </source>
</evidence>
<keyword evidence="6 8" id="KW-0472">Membrane</keyword>
<dbReference type="STRING" id="642780.SAMN04488570_0968"/>
<comment type="subcellular location">
    <subcellularLocation>
        <location evidence="1 7">Cell membrane</location>
        <topology evidence="1 7">Multi-pass membrane protein</topology>
    </subcellularLocation>
</comment>
<dbReference type="Gene3D" id="1.10.3730.20">
    <property type="match status" value="1"/>
</dbReference>
<evidence type="ECO:0000256" key="1">
    <source>
        <dbReference type="ARBA" id="ARBA00004651"/>
    </source>
</evidence>
<dbReference type="OrthoDB" id="21828at2"/>
<evidence type="ECO:0000256" key="2">
    <source>
        <dbReference type="ARBA" id="ARBA00022448"/>
    </source>
</evidence>
<name>A0A1H1NUH2_9ACTN</name>
<reference evidence="10" key="1">
    <citation type="submission" date="2016-10" db="EMBL/GenBank/DDBJ databases">
        <authorList>
            <person name="Varghese N."/>
            <person name="Submissions S."/>
        </authorList>
    </citation>
    <scope>NUCLEOTIDE SEQUENCE [LARGE SCALE GENOMIC DNA]</scope>
    <source>
        <strain evidence="10">DSM 22127</strain>
    </source>
</reference>
<comment type="similarity">
    <text evidence="7">Belongs to the drug/metabolite transporter (DMT) superfamily. Small multidrug resistance (SMR) (TC 2.A.7.1) family.</text>
</comment>
<dbReference type="SUPFAM" id="SSF103481">
    <property type="entry name" value="Multidrug resistance efflux transporter EmrE"/>
    <property type="match status" value="1"/>
</dbReference>
<evidence type="ECO:0000313" key="10">
    <source>
        <dbReference type="Proteomes" id="UP000198859"/>
    </source>
</evidence>
<accession>A0A1H1NUH2</accession>
<dbReference type="GO" id="GO:0022857">
    <property type="term" value="F:transmembrane transporter activity"/>
    <property type="evidence" value="ECO:0007669"/>
    <property type="project" value="InterPro"/>
</dbReference>
<evidence type="ECO:0000313" key="9">
    <source>
        <dbReference type="EMBL" id="SDS02604.1"/>
    </source>
</evidence>
<feature type="transmembrane region" description="Helical" evidence="8">
    <location>
        <begin position="31"/>
        <end position="52"/>
    </location>
</feature>
<evidence type="ECO:0000256" key="7">
    <source>
        <dbReference type="RuleBase" id="RU003942"/>
    </source>
</evidence>
<feature type="transmembrane region" description="Helical" evidence="8">
    <location>
        <begin position="86"/>
        <end position="104"/>
    </location>
</feature>
<evidence type="ECO:0000256" key="4">
    <source>
        <dbReference type="ARBA" id="ARBA00022692"/>
    </source>
</evidence>
<protein>
    <submittedName>
        <fullName evidence="9">Small multidrug resistance pump</fullName>
    </submittedName>
</protein>
<keyword evidence="3" id="KW-1003">Cell membrane</keyword>
<keyword evidence="4 7" id="KW-0812">Transmembrane</keyword>
<dbReference type="AlphaFoldDB" id="A0A1H1NUH2"/>
<dbReference type="RefSeq" id="WP_091726705.1">
    <property type="nucleotide sequence ID" value="NZ_LT629757.1"/>
</dbReference>
<dbReference type="InterPro" id="IPR037185">
    <property type="entry name" value="EmrE-like"/>
</dbReference>
<gene>
    <name evidence="9" type="ORF">SAMN04488570_0968</name>
</gene>
<evidence type="ECO:0000256" key="5">
    <source>
        <dbReference type="ARBA" id="ARBA00022989"/>
    </source>
</evidence>
<dbReference type="EMBL" id="LT629757">
    <property type="protein sequence ID" value="SDS02604.1"/>
    <property type="molecule type" value="Genomic_DNA"/>
</dbReference>
<proteinExistence type="inferred from homology"/>
<evidence type="ECO:0000256" key="6">
    <source>
        <dbReference type="ARBA" id="ARBA00023136"/>
    </source>
</evidence>
<dbReference type="PANTHER" id="PTHR30561:SF1">
    <property type="entry name" value="MULTIDRUG TRANSPORTER EMRE"/>
    <property type="match status" value="1"/>
</dbReference>
<dbReference type="Pfam" id="PF00893">
    <property type="entry name" value="Multi_Drug_Res"/>
    <property type="match status" value="1"/>
</dbReference>
<keyword evidence="10" id="KW-1185">Reference proteome</keyword>
<dbReference type="PANTHER" id="PTHR30561">
    <property type="entry name" value="SMR FAMILY PROTON-DEPENDENT DRUG EFFLUX TRANSPORTER SUGE"/>
    <property type="match status" value="1"/>
</dbReference>
<organism evidence="9 10">
    <name type="scientific">Nocardioides scoriae</name>
    <dbReference type="NCBI Taxonomy" id="642780"/>
    <lineage>
        <taxon>Bacteria</taxon>
        <taxon>Bacillati</taxon>
        <taxon>Actinomycetota</taxon>
        <taxon>Actinomycetes</taxon>
        <taxon>Propionibacteriales</taxon>
        <taxon>Nocardioidaceae</taxon>
        <taxon>Nocardioides</taxon>
    </lineage>
</organism>
<dbReference type="Proteomes" id="UP000198859">
    <property type="component" value="Chromosome I"/>
</dbReference>
<feature type="transmembrane region" description="Helical" evidence="8">
    <location>
        <begin position="59"/>
        <end position="80"/>
    </location>
</feature>
<sequence>MIVAVLLLLVAIATEVGATAALPRTQGFHHPGWTAIVLAGYAVSIWLLAIVVRHIPVSVTYAIWAGLGTAAIAVVGVVVLGESWDLTKVTALGLIISGVVLLNLQGAH</sequence>